<organism evidence="1 2">
    <name type="scientific">Epilithonimonas hominis</name>
    <dbReference type="NCBI Taxonomy" id="420404"/>
    <lineage>
        <taxon>Bacteria</taxon>
        <taxon>Pseudomonadati</taxon>
        <taxon>Bacteroidota</taxon>
        <taxon>Flavobacteriia</taxon>
        <taxon>Flavobacteriales</taxon>
        <taxon>Weeksellaceae</taxon>
        <taxon>Chryseobacterium group</taxon>
        <taxon>Epilithonimonas</taxon>
    </lineage>
</organism>
<dbReference type="Proteomes" id="UP000267623">
    <property type="component" value="Unassembled WGS sequence"/>
</dbReference>
<proteinExistence type="predicted"/>
<protein>
    <submittedName>
        <fullName evidence="1">Uncharacterized protein</fullName>
    </submittedName>
</protein>
<evidence type="ECO:0000313" key="1">
    <source>
        <dbReference type="EMBL" id="ROI13275.1"/>
    </source>
</evidence>
<sequence>MSDMKKFYIFLCIFGFLFQGCISDRDLTEFSTELPAEYQLIHYWDFNDVSSTAALAKPTYTKGNASFTYAGAYFDDVNEGSDINLKLTSTPGSALRLRNPSGDFVLSLPTSGFSKVVFTYVTMRTNNGPQVQNISYSTDGSNYTTAGLNVTEVSVAESFKVYQLDFSKISAADDNAKFKIKFAFSINSDGTSGNSRFDNISLEGIPLDVPPPTDNSLYLLHYWNFNSLPSGTISSSVPADYTINSVLANGITYEGTGAGYVDKVNPGSDINTRNGDVAGDGLRLRNPSDTRAMIVAASTAGYKNIVIKYATEKSSASGAGTQSFSYTADGTNYITTGLPITSYNPDSDPVYNLVTIDLSSISEVNNNPNFKFKINFTGTGTTGTSGNNRFDNFTIEGNIN</sequence>
<comment type="caution">
    <text evidence="1">The sequence shown here is derived from an EMBL/GenBank/DDBJ whole genome shotgun (WGS) entry which is preliminary data.</text>
</comment>
<gene>
    <name evidence="1" type="ORF">EGH73_09125</name>
</gene>
<dbReference type="AlphaFoldDB" id="A0A3N0X7Z4"/>
<dbReference type="PROSITE" id="PS51257">
    <property type="entry name" value="PROKAR_LIPOPROTEIN"/>
    <property type="match status" value="1"/>
</dbReference>
<evidence type="ECO:0000313" key="2">
    <source>
        <dbReference type="Proteomes" id="UP000267623"/>
    </source>
</evidence>
<dbReference type="EMBL" id="RJTU01000061">
    <property type="protein sequence ID" value="ROI13275.1"/>
    <property type="molecule type" value="Genomic_DNA"/>
</dbReference>
<accession>A0A3N0X7Z4</accession>
<reference evidence="2" key="1">
    <citation type="submission" date="2018-11" db="EMBL/GenBank/DDBJ databases">
        <title>Proposal to divide the Flavobacteriaceae and reorganize its genera based on Amino Acid Identity values calculated from whole genome sequences.</title>
        <authorList>
            <person name="Nicholson A.C."/>
            <person name="Gulvik C.A."/>
            <person name="Whitney A.M."/>
            <person name="Humrighouse B.W."/>
            <person name="Bell M."/>
            <person name="Holmes B."/>
            <person name="Steigerwalt A."/>
            <person name="Villarma A."/>
            <person name="Sheth M."/>
            <person name="Batra D."/>
            <person name="Pryor J."/>
            <person name="Bernardet J.-F."/>
            <person name="Hugo C."/>
            <person name="Kampfer P."/>
            <person name="Newman J."/>
            <person name="Mcquiston J."/>
        </authorList>
    </citation>
    <scope>NUCLEOTIDE SEQUENCE [LARGE SCALE GENOMIC DNA]</scope>
    <source>
        <strain evidence="2">DSM 22165</strain>
    </source>
</reference>
<name>A0A3N0X7Z4_9FLAO</name>